<dbReference type="PANTHER" id="PTHR11538:SF26">
    <property type="entry name" value="FERREDOXIN-FOLD ANTICODON-BINDING DOMAIN-CONTAINING PROTEIN 1"/>
    <property type="match status" value="1"/>
</dbReference>
<dbReference type="EMBL" id="HBIJ01014882">
    <property type="protein sequence ID" value="CAE0369226.1"/>
    <property type="molecule type" value="Transcribed_RNA"/>
</dbReference>
<protein>
    <recommendedName>
        <fullName evidence="2">25S rRNA (uridine-N(3))-methyltransferase BMT5-like domain-containing protein</fullName>
    </recommendedName>
</protein>
<keyword evidence="1" id="KW-0472">Membrane</keyword>
<keyword evidence="1" id="KW-0812">Transmembrane</keyword>
<keyword evidence="1" id="KW-1133">Transmembrane helix</keyword>
<name>A0A7S3NI35_9STRA</name>
<evidence type="ECO:0000259" key="2">
    <source>
        <dbReference type="Pfam" id="PF10354"/>
    </source>
</evidence>
<dbReference type="GO" id="GO:0005737">
    <property type="term" value="C:cytoplasm"/>
    <property type="evidence" value="ECO:0007669"/>
    <property type="project" value="TreeGrafter"/>
</dbReference>
<dbReference type="AlphaFoldDB" id="A0A7S3NI35"/>
<evidence type="ECO:0000313" key="3">
    <source>
        <dbReference type="EMBL" id="CAE0369226.1"/>
    </source>
</evidence>
<evidence type="ECO:0000256" key="1">
    <source>
        <dbReference type="SAM" id="Phobius"/>
    </source>
</evidence>
<organism evidence="3">
    <name type="scientific">Aureoumbra lagunensis</name>
    <dbReference type="NCBI Taxonomy" id="44058"/>
    <lineage>
        <taxon>Eukaryota</taxon>
        <taxon>Sar</taxon>
        <taxon>Stramenopiles</taxon>
        <taxon>Ochrophyta</taxon>
        <taxon>Pelagophyceae</taxon>
        <taxon>Pelagomonadales</taxon>
        <taxon>Aureoumbra</taxon>
    </lineage>
</organism>
<dbReference type="InterPro" id="IPR029063">
    <property type="entry name" value="SAM-dependent_MTases_sf"/>
</dbReference>
<dbReference type="InterPro" id="IPR019446">
    <property type="entry name" value="BMT5-like"/>
</dbReference>
<dbReference type="SUPFAM" id="SSF53335">
    <property type="entry name" value="S-adenosyl-L-methionine-dependent methyltransferases"/>
    <property type="match status" value="1"/>
</dbReference>
<feature type="transmembrane region" description="Helical" evidence="1">
    <location>
        <begin position="6"/>
        <end position="26"/>
    </location>
</feature>
<reference evidence="3" key="1">
    <citation type="submission" date="2021-01" db="EMBL/GenBank/DDBJ databases">
        <authorList>
            <person name="Corre E."/>
            <person name="Pelletier E."/>
            <person name="Niang G."/>
            <person name="Scheremetjew M."/>
            <person name="Finn R."/>
            <person name="Kale V."/>
            <person name="Holt S."/>
            <person name="Cochrane G."/>
            <person name="Meng A."/>
            <person name="Brown T."/>
            <person name="Cohen L."/>
        </authorList>
    </citation>
    <scope>NUCLEOTIDE SEQUENCE</scope>
    <source>
        <strain evidence="3">CCMP1510</strain>
    </source>
</reference>
<dbReference type="Pfam" id="PF10354">
    <property type="entry name" value="BMT5-like"/>
    <property type="match status" value="1"/>
</dbReference>
<proteinExistence type="predicted"/>
<gene>
    <name evidence="3" type="ORF">ALAG00032_LOCUS9989</name>
</gene>
<dbReference type="GO" id="GO:0070475">
    <property type="term" value="P:rRNA base methylation"/>
    <property type="evidence" value="ECO:0007669"/>
    <property type="project" value="InterPro"/>
</dbReference>
<feature type="domain" description="25S rRNA (uridine-N(3))-methyltransferase BMT5-like" evidence="2">
    <location>
        <begin position="40"/>
        <end position="168"/>
    </location>
</feature>
<sequence>MREKFIYIIVFFHFVYGGALSLNRYVASETIAGGRVNSVLVLGDGDLSCSQEIAKYIPNLISTTFDSEKEILSKYTEKAIQKAKELGTIHNVDARKLDTYPFCNQCFDRIIFNFPHVPGKMNIRDNRQLLQDFFVSVTANNRLLASHGEVLIALLSGQGGTEIELQDYDDPSIALNAYRASFQLDACAALSGSLRLRCVENFKSFYQARGHRHSTGVNVRNLNTTNAKIHILAKSGIAVSTPAYTAELHVQCQDADALAVSMILTVFSHLDNVTKSYVAQISLVDSYRDYYAFRFVLASRQEPLSREKANNLWIKLDEHFRRTLPLPLRYGPPCRTNLVVSRPLPLRHAMIQKEDVTIIHHQHYDNYMEDRSKEKSSR</sequence>
<dbReference type="GO" id="GO:0070042">
    <property type="term" value="F:rRNA (uridine-N3-)-methyltransferase activity"/>
    <property type="evidence" value="ECO:0007669"/>
    <property type="project" value="InterPro"/>
</dbReference>
<accession>A0A7S3NI35</accession>
<dbReference type="PANTHER" id="PTHR11538">
    <property type="entry name" value="PHENYLALANYL-TRNA SYNTHETASE"/>
    <property type="match status" value="1"/>
</dbReference>